<dbReference type="Proteomes" id="UP000028680">
    <property type="component" value="Chromosome"/>
</dbReference>
<evidence type="ECO:0000313" key="1">
    <source>
        <dbReference type="EMBL" id="AII86005.1"/>
    </source>
</evidence>
<organism evidence="1 2">
    <name type="scientific">Planktomarina temperata RCA23</name>
    <dbReference type="NCBI Taxonomy" id="666509"/>
    <lineage>
        <taxon>Bacteria</taxon>
        <taxon>Pseudomonadati</taxon>
        <taxon>Pseudomonadota</taxon>
        <taxon>Alphaproteobacteria</taxon>
        <taxon>Rhodobacterales</taxon>
        <taxon>Paracoccaceae</taxon>
        <taxon>Planktomarina</taxon>
    </lineage>
</organism>
<accession>A0AAN0VHE3</accession>
<protein>
    <recommendedName>
        <fullName evidence="3">Polyketide cyclase</fullName>
    </recommendedName>
</protein>
<dbReference type="KEGG" id="ptp:RCA23_c04450"/>
<dbReference type="InterPro" id="IPR032710">
    <property type="entry name" value="NTF2-like_dom_sf"/>
</dbReference>
<reference evidence="1 2" key="1">
    <citation type="journal article" date="2014" name="ISME J.">
        <title>Adaptation of an abundant Roseobacter RCA organism to pelagic systems revealed by genomic and transcriptomic analyses.</title>
        <authorList>
            <person name="Voget S."/>
            <person name="Wemheuer B."/>
            <person name="Brinkhoff T."/>
            <person name="Vollmers J."/>
            <person name="Dietrich S."/>
            <person name="Giebel H.A."/>
            <person name="Beardsley C."/>
            <person name="Sardemann C."/>
            <person name="Bakenhus I."/>
            <person name="Billerbeck S."/>
            <person name="Daniel R."/>
            <person name="Simon M."/>
        </authorList>
    </citation>
    <scope>NUCLEOTIDE SEQUENCE [LARGE SCALE GENOMIC DNA]</scope>
    <source>
        <strain evidence="1 2">RCA23</strain>
    </source>
</reference>
<proteinExistence type="predicted"/>
<name>A0AAN0VHE3_9RHOB</name>
<evidence type="ECO:0008006" key="3">
    <source>
        <dbReference type="Google" id="ProtNLM"/>
    </source>
</evidence>
<sequence>MSAFNNATKFFHACEGLEGPSGTAPYVAEGASFECQAQALSGIATVQDYAGWLAGLGTTALAGARYKLHSSAWDAESNCALFFSTFIAAHTGDGGPVAPTGKETNSHYVYVIKMNDAGKVAHVTKIWNSSWALRELGWAQS</sequence>
<dbReference type="AlphaFoldDB" id="A0AAN0VHE3"/>
<dbReference type="Gene3D" id="3.10.450.50">
    <property type="match status" value="1"/>
</dbReference>
<keyword evidence="2" id="KW-1185">Reference proteome</keyword>
<dbReference type="EMBL" id="CP003984">
    <property type="protein sequence ID" value="AII86005.1"/>
    <property type="molecule type" value="Genomic_DNA"/>
</dbReference>
<dbReference type="SUPFAM" id="SSF54427">
    <property type="entry name" value="NTF2-like"/>
    <property type="match status" value="1"/>
</dbReference>
<gene>
    <name evidence="1" type="ORF">RCA23_c04450</name>
</gene>
<dbReference type="RefSeq" id="WP_044048864.1">
    <property type="nucleotide sequence ID" value="NZ_CP003984.1"/>
</dbReference>
<evidence type="ECO:0000313" key="2">
    <source>
        <dbReference type="Proteomes" id="UP000028680"/>
    </source>
</evidence>